<accession>A0A815R872</accession>
<feature type="region of interest" description="Disordered" evidence="1">
    <location>
        <begin position="21"/>
        <end position="41"/>
    </location>
</feature>
<reference evidence="2" key="1">
    <citation type="submission" date="2021-02" db="EMBL/GenBank/DDBJ databases">
        <authorList>
            <person name="Nowell W R."/>
        </authorList>
    </citation>
    <scope>NUCLEOTIDE SEQUENCE</scope>
</reference>
<protein>
    <submittedName>
        <fullName evidence="2">Uncharacterized protein</fullName>
    </submittedName>
</protein>
<proteinExistence type="predicted"/>
<sequence length="164" mass="17995">MNGTISNNDISLFTSIISSKSVETTTSSTPPTLDKKSRPEQRLIRKFTRHHDTHKRALFEDTVLLHDAGSSASSRGIDPSPVDHSGSSNFAGNGREITGTDPAIIIWDYLPLLERALMPRPAGIDILSHVVVKKQWGIFIETGQLACWGREVVYVCSLNVHGDS</sequence>
<evidence type="ECO:0000313" key="2">
    <source>
        <dbReference type="EMBL" id="CAF1472344.1"/>
    </source>
</evidence>
<dbReference type="Proteomes" id="UP000663852">
    <property type="component" value="Unassembled WGS sequence"/>
</dbReference>
<evidence type="ECO:0000256" key="1">
    <source>
        <dbReference type="SAM" id="MobiDB-lite"/>
    </source>
</evidence>
<dbReference type="AlphaFoldDB" id="A0A815R872"/>
<name>A0A815R872_ADIRI</name>
<gene>
    <name evidence="2" type="ORF">EDS130_LOCUS40878</name>
</gene>
<comment type="caution">
    <text evidence="2">The sequence shown here is derived from an EMBL/GenBank/DDBJ whole genome shotgun (WGS) entry which is preliminary data.</text>
</comment>
<evidence type="ECO:0000313" key="3">
    <source>
        <dbReference type="Proteomes" id="UP000663852"/>
    </source>
</evidence>
<feature type="compositionally biased region" description="Low complexity" evidence="1">
    <location>
        <begin position="21"/>
        <end position="32"/>
    </location>
</feature>
<organism evidence="2 3">
    <name type="scientific">Adineta ricciae</name>
    <name type="common">Rotifer</name>
    <dbReference type="NCBI Taxonomy" id="249248"/>
    <lineage>
        <taxon>Eukaryota</taxon>
        <taxon>Metazoa</taxon>
        <taxon>Spiralia</taxon>
        <taxon>Gnathifera</taxon>
        <taxon>Rotifera</taxon>
        <taxon>Eurotatoria</taxon>
        <taxon>Bdelloidea</taxon>
        <taxon>Adinetida</taxon>
        <taxon>Adinetidae</taxon>
        <taxon>Adineta</taxon>
    </lineage>
</organism>
<dbReference type="EMBL" id="CAJNOJ010000511">
    <property type="protein sequence ID" value="CAF1472344.1"/>
    <property type="molecule type" value="Genomic_DNA"/>
</dbReference>
<feature type="region of interest" description="Disordered" evidence="1">
    <location>
        <begin position="70"/>
        <end position="94"/>
    </location>
</feature>